<dbReference type="RefSeq" id="WP_146600923.1">
    <property type="nucleotide sequence ID" value="NZ_SJPY01000005.1"/>
</dbReference>
<reference evidence="2 3" key="1">
    <citation type="submission" date="2019-02" db="EMBL/GenBank/DDBJ databases">
        <title>Deep-cultivation of Planctomycetes and their phenomic and genomic characterization uncovers novel biology.</title>
        <authorList>
            <person name="Wiegand S."/>
            <person name="Jogler M."/>
            <person name="Boedeker C."/>
            <person name="Pinto D."/>
            <person name="Vollmers J."/>
            <person name="Rivas-Marin E."/>
            <person name="Kohn T."/>
            <person name="Peeters S.H."/>
            <person name="Heuer A."/>
            <person name="Rast P."/>
            <person name="Oberbeckmann S."/>
            <person name="Bunk B."/>
            <person name="Jeske O."/>
            <person name="Meyerdierks A."/>
            <person name="Storesund J.E."/>
            <person name="Kallscheuer N."/>
            <person name="Luecker S."/>
            <person name="Lage O.M."/>
            <person name="Pohl T."/>
            <person name="Merkel B.J."/>
            <person name="Hornburger P."/>
            <person name="Mueller R.-W."/>
            <person name="Bruemmer F."/>
            <person name="Labrenz M."/>
            <person name="Spormann A.M."/>
            <person name="Op Den Camp H."/>
            <person name="Overmann J."/>
            <person name="Amann R."/>
            <person name="Jetten M.S.M."/>
            <person name="Mascher T."/>
            <person name="Medema M.H."/>
            <person name="Devos D.P."/>
            <person name="Kaster A.-K."/>
            <person name="Ovreas L."/>
            <person name="Rohde M."/>
            <person name="Galperin M.Y."/>
            <person name="Jogler C."/>
        </authorList>
    </citation>
    <scope>NUCLEOTIDE SEQUENCE [LARGE SCALE GENOMIC DNA]</scope>
    <source>
        <strain evidence="2 3">Q31b</strain>
    </source>
</reference>
<name>A0A5C6DUG6_9BACT</name>
<feature type="compositionally biased region" description="Basic and acidic residues" evidence="1">
    <location>
        <begin position="58"/>
        <end position="97"/>
    </location>
</feature>
<feature type="region of interest" description="Disordered" evidence="1">
    <location>
        <begin position="58"/>
        <end position="110"/>
    </location>
</feature>
<proteinExistence type="predicted"/>
<dbReference type="Proteomes" id="UP000315471">
    <property type="component" value="Unassembled WGS sequence"/>
</dbReference>
<keyword evidence="3" id="KW-1185">Reference proteome</keyword>
<gene>
    <name evidence="2" type="ORF">Q31b_36910</name>
</gene>
<protein>
    <submittedName>
        <fullName evidence="2">Uncharacterized protein</fullName>
    </submittedName>
</protein>
<evidence type="ECO:0000256" key="1">
    <source>
        <dbReference type="SAM" id="MobiDB-lite"/>
    </source>
</evidence>
<evidence type="ECO:0000313" key="3">
    <source>
        <dbReference type="Proteomes" id="UP000315471"/>
    </source>
</evidence>
<organism evidence="2 3">
    <name type="scientific">Novipirellula aureliae</name>
    <dbReference type="NCBI Taxonomy" id="2527966"/>
    <lineage>
        <taxon>Bacteria</taxon>
        <taxon>Pseudomonadati</taxon>
        <taxon>Planctomycetota</taxon>
        <taxon>Planctomycetia</taxon>
        <taxon>Pirellulales</taxon>
        <taxon>Pirellulaceae</taxon>
        <taxon>Novipirellula</taxon>
    </lineage>
</organism>
<sequence>MRGFLTAIAILALILVLSAWAGWWTVESNDDSTNVRIDKTEIQSDTERITDGAKRLANDVVEQVDRPASEEVAREEVAGDEPARDQPARDQPARDEPASEELETDKAVDP</sequence>
<dbReference type="AlphaFoldDB" id="A0A5C6DUG6"/>
<comment type="caution">
    <text evidence="2">The sequence shown here is derived from an EMBL/GenBank/DDBJ whole genome shotgun (WGS) entry which is preliminary data.</text>
</comment>
<evidence type="ECO:0000313" key="2">
    <source>
        <dbReference type="EMBL" id="TWU40342.1"/>
    </source>
</evidence>
<dbReference type="OrthoDB" id="292350at2"/>
<accession>A0A5C6DUG6</accession>
<dbReference type="EMBL" id="SJPY01000005">
    <property type="protein sequence ID" value="TWU40342.1"/>
    <property type="molecule type" value="Genomic_DNA"/>
</dbReference>